<dbReference type="InterPro" id="IPR050469">
    <property type="entry name" value="Diguanylate_Cyclase"/>
</dbReference>
<evidence type="ECO:0000259" key="4">
    <source>
        <dbReference type="PROSITE" id="PS50887"/>
    </source>
</evidence>
<evidence type="ECO:0000256" key="2">
    <source>
        <dbReference type="ARBA" id="ARBA00012528"/>
    </source>
</evidence>
<feature type="domain" description="GGDEF" evidence="4">
    <location>
        <begin position="179"/>
        <end position="310"/>
    </location>
</feature>
<evidence type="ECO:0000313" key="5">
    <source>
        <dbReference type="EMBL" id="SEH92468.1"/>
    </source>
</evidence>
<dbReference type="GO" id="GO:0052621">
    <property type="term" value="F:diguanylate cyclase activity"/>
    <property type="evidence" value="ECO:0007669"/>
    <property type="project" value="UniProtKB-EC"/>
</dbReference>
<reference evidence="6" key="1">
    <citation type="submission" date="2016-10" db="EMBL/GenBank/DDBJ databases">
        <authorList>
            <person name="Varghese N."/>
            <person name="Submissions S."/>
        </authorList>
    </citation>
    <scope>NUCLEOTIDE SEQUENCE [LARGE SCALE GENOMIC DNA]</scope>
    <source>
        <strain evidence="6">DSM 17616</strain>
    </source>
</reference>
<dbReference type="NCBIfam" id="TIGR00254">
    <property type="entry name" value="GGDEF"/>
    <property type="match status" value="1"/>
</dbReference>
<dbReference type="CDD" id="cd01949">
    <property type="entry name" value="GGDEF"/>
    <property type="match status" value="1"/>
</dbReference>
<dbReference type="AlphaFoldDB" id="A0A1H6LUT6"/>
<dbReference type="FunFam" id="3.30.70.270:FF:000001">
    <property type="entry name" value="Diguanylate cyclase domain protein"/>
    <property type="match status" value="1"/>
</dbReference>
<keyword evidence="6" id="KW-1185">Reference proteome</keyword>
<evidence type="ECO:0000256" key="1">
    <source>
        <dbReference type="ARBA" id="ARBA00001946"/>
    </source>
</evidence>
<dbReference type="PANTHER" id="PTHR45138">
    <property type="entry name" value="REGULATORY COMPONENTS OF SENSORY TRANSDUCTION SYSTEM"/>
    <property type="match status" value="1"/>
</dbReference>
<comment type="cofactor">
    <cofactor evidence="1">
        <name>Mg(2+)</name>
        <dbReference type="ChEBI" id="CHEBI:18420"/>
    </cofactor>
</comment>
<dbReference type="Proteomes" id="UP000199371">
    <property type="component" value="Unassembled WGS sequence"/>
</dbReference>
<name>A0A1H6LUT6_9GAMM</name>
<evidence type="ECO:0000313" key="6">
    <source>
        <dbReference type="Proteomes" id="UP000199371"/>
    </source>
</evidence>
<proteinExistence type="predicted"/>
<dbReference type="RefSeq" id="WP_092793197.1">
    <property type="nucleotide sequence ID" value="NZ_FNXF01000007.1"/>
</dbReference>
<dbReference type="SMART" id="SM00267">
    <property type="entry name" value="GGDEF"/>
    <property type="match status" value="1"/>
</dbReference>
<dbReference type="InterPro" id="IPR029787">
    <property type="entry name" value="Nucleotide_cyclase"/>
</dbReference>
<dbReference type="PROSITE" id="PS50887">
    <property type="entry name" value="GGDEF"/>
    <property type="match status" value="1"/>
</dbReference>
<dbReference type="Gene3D" id="3.30.450.20">
    <property type="entry name" value="PAS domain"/>
    <property type="match status" value="1"/>
</dbReference>
<dbReference type="SUPFAM" id="SSF55073">
    <property type="entry name" value="Nucleotide cyclase"/>
    <property type="match status" value="1"/>
</dbReference>
<dbReference type="PANTHER" id="PTHR45138:SF9">
    <property type="entry name" value="DIGUANYLATE CYCLASE DGCM-RELATED"/>
    <property type="match status" value="1"/>
</dbReference>
<dbReference type="EC" id="2.7.7.65" evidence="2"/>
<dbReference type="STRING" id="173990.SAMN05660691_02196"/>
<comment type="catalytic activity">
    <reaction evidence="3">
        <text>2 GTP = 3',3'-c-di-GMP + 2 diphosphate</text>
        <dbReference type="Rhea" id="RHEA:24898"/>
        <dbReference type="ChEBI" id="CHEBI:33019"/>
        <dbReference type="ChEBI" id="CHEBI:37565"/>
        <dbReference type="ChEBI" id="CHEBI:58805"/>
        <dbReference type="EC" id="2.7.7.65"/>
    </reaction>
</comment>
<dbReference type="InterPro" id="IPR000160">
    <property type="entry name" value="GGDEF_dom"/>
</dbReference>
<dbReference type="InterPro" id="IPR035965">
    <property type="entry name" value="PAS-like_dom_sf"/>
</dbReference>
<dbReference type="Gene3D" id="3.30.70.270">
    <property type="match status" value="1"/>
</dbReference>
<sequence>MQLDWLLQPLLTQLNTGVLVLDAQYRVVFFNQFIARRADVDLAKVQGNLLEDVFADLPLAWLRRKLDSVLHLQVPAFSSWEQRQYIIKLAHLRPLSSDSQYMAQNCSMLPLTAPDGVSRYICLLIEDATDAYVYQQQLQQSVIQLEHANRTDGLTGVYNRRYWQQQLGYEIQRAGRYQHPLSLLLFDLDKFKDLNDQYGHQGGDFVLVELSRLIGSLLRDTDLFGRYGGEEFGIILPETGMTGALQVANRICDTVARHKMLYNQQTLKATISIGVACYFAQSVDELIQRADTALYCAKRQGRNRAVAYQPELEGYLKKVK</sequence>
<dbReference type="SUPFAM" id="SSF55785">
    <property type="entry name" value="PYP-like sensor domain (PAS domain)"/>
    <property type="match status" value="1"/>
</dbReference>
<accession>A0A1H6LUT6</accession>
<organism evidence="5 6">
    <name type="scientific">Rheinheimera pacifica</name>
    <dbReference type="NCBI Taxonomy" id="173990"/>
    <lineage>
        <taxon>Bacteria</taxon>
        <taxon>Pseudomonadati</taxon>
        <taxon>Pseudomonadota</taxon>
        <taxon>Gammaproteobacteria</taxon>
        <taxon>Chromatiales</taxon>
        <taxon>Chromatiaceae</taxon>
        <taxon>Rheinheimera</taxon>
    </lineage>
</organism>
<gene>
    <name evidence="5" type="ORF">SAMN05660691_02196</name>
</gene>
<dbReference type="OrthoDB" id="9812260at2"/>
<dbReference type="InterPro" id="IPR043128">
    <property type="entry name" value="Rev_trsase/Diguanyl_cyclase"/>
</dbReference>
<dbReference type="EMBL" id="FNXF01000007">
    <property type="protein sequence ID" value="SEH92468.1"/>
    <property type="molecule type" value="Genomic_DNA"/>
</dbReference>
<evidence type="ECO:0000256" key="3">
    <source>
        <dbReference type="ARBA" id="ARBA00034247"/>
    </source>
</evidence>
<dbReference type="Pfam" id="PF00990">
    <property type="entry name" value="GGDEF"/>
    <property type="match status" value="1"/>
</dbReference>
<protein>
    <recommendedName>
        <fullName evidence="2">diguanylate cyclase</fullName>
        <ecNumber evidence="2">2.7.7.65</ecNumber>
    </recommendedName>
</protein>